<sequence length="94" mass="10025">MTKKFGVLLAVASLLLLGLATTTPASAATKYKSCAVLQRAYPGGVAKSKKATNTKTVGGRKVTAPSKYRPKVSRSIYKANKHLDRDKDGIACER</sequence>
<feature type="domain" description="Excalibur calcium-binding" evidence="2">
    <location>
        <begin position="30"/>
        <end position="93"/>
    </location>
</feature>
<accession>A0A542ZX17</accession>
<dbReference type="SMART" id="SM00894">
    <property type="entry name" value="Excalibur"/>
    <property type="match status" value="1"/>
</dbReference>
<name>A0A542ZX17_RARFA</name>
<evidence type="ECO:0000256" key="1">
    <source>
        <dbReference type="SAM" id="SignalP"/>
    </source>
</evidence>
<gene>
    <name evidence="3" type="ORF">FB461_1422</name>
</gene>
<dbReference type="InterPro" id="IPR008613">
    <property type="entry name" value="Excalibur_Ca-bd_domain"/>
</dbReference>
<feature type="chain" id="PRO_5021993527" evidence="1">
    <location>
        <begin position="28"/>
        <end position="94"/>
    </location>
</feature>
<dbReference type="EMBL" id="VFOS01000001">
    <property type="protein sequence ID" value="TQL64894.1"/>
    <property type="molecule type" value="Genomic_DNA"/>
</dbReference>
<evidence type="ECO:0000313" key="4">
    <source>
        <dbReference type="Proteomes" id="UP000315389"/>
    </source>
</evidence>
<dbReference type="RefSeq" id="WP_142120167.1">
    <property type="nucleotide sequence ID" value="NZ_BAAASV010000002.1"/>
</dbReference>
<dbReference type="OrthoDB" id="2735480at2"/>
<comment type="caution">
    <text evidence="3">The sequence shown here is derived from an EMBL/GenBank/DDBJ whole genome shotgun (WGS) entry which is preliminary data.</text>
</comment>
<protein>
    <submittedName>
        <fullName evidence="3">Excalibur calcium-binding domain-containing protein</fullName>
    </submittedName>
</protein>
<dbReference type="AlphaFoldDB" id="A0A542ZX17"/>
<organism evidence="3 4">
    <name type="scientific">Rarobacter faecitabidus</name>
    <dbReference type="NCBI Taxonomy" id="13243"/>
    <lineage>
        <taxon>Bacteria</taxon>
        <taxon>Bacillati</taxon>
        <taxon>Actinomycetota</taxon>
        <taxon>Actinomycetes</taxon>
        <taxon>Micrococcales</taxon>
        <taxon>Rarobacteraceae</taxon>
        <taxon>Rarobacter</taxon>
    </lineage>
</organism>
<dbReference type="Pfam" id="PF05901">
    <property type="entry name" value="Excalibur"/>
    <property type="match status" value="1"/>
</dbReference>
<keyword evidence="1" id="KW-0732">Signal</keyword>
<keyword evidence="4" id="KW-1185">Reference proteome</keyword>
<proteinExistence type="predicted"/>
<feature type="signal peptide" evidence="1">
    <location>
        <begin position="1"/>
        <end position="27"/>
    </location>
</feature>
<dbReference type="Proteomes" id="UP000315389">
    <property type="component" value="Unassembled WGS sequence"/>
</dbReference>
<evidence type="ECO:0000313" key="3">
    <source>
        <dbReference type="EMBL" id="TQL64894.1"/>
    </source>
</evidence>
<evidence type="ECO:0000259" key="2">
    <source>
        <dbReference type="SMART" id="SM00894"/>
    </source>
</evidence>
<reference evidence="3 4" key="1">
    <citation type="submission" date="2019-06" db="EMBL/GenBank/DDBJ databases">
        <title>Sequencing the genomes of 1000 actinobacteria strains.</title>
        <authorList>
            <person name="Klenk H.-P."/>
        </authorList>
    </citation>
    <scope>NUCLEOTIDE SEQUENCE [LARGE SCALE GENOMIC DNA]</scope>
    <source>
        <strain evidence="3 4">DSM 4813</strain>
    </source>
</reference>